<proteinExistence type="predicted"/>
<organism evidence="1 2">
    <name type="scientific">Entomophthora muscae</name>
    <dbReference type="NCBI Taxonomy" id="34485"/>
    <lineage>
        <taxon>Eukaryota</taxon>
        <taxon>Fungi</taxon>
        <taxon>Fungi incertae sedis</taxon>
        <taxon>Zoopagomycota</taxon>
        <taxon>Entomophthoromycotina</taxon>
        <taxon>Entomophthoromycetes</taxon>
        <taxon>Entomophthorales</taxon>
        <taxon>Entomophthoraceae</taxon>
        <taxon>Entomophthora</taxon>
    </lineage>
</organism>
<evidence type="ECO:0000313" key="1">
    <source>
        <dbReference type="EMBL" id="KAJ9081876.1"/>
    </source>
</evidence>
<dbReference type="Proteomes" id="UP001165960">
    <property type="component" value="Unassembled WGS sequence"/>
</dbReference>
<reference evidence="1" key="1">
    <citation type="submission" date="2022-04" db="EMBL/GenBank/DDBJ databases">
        <title>Genome of the entomopathogenic fungus Entomophthora muscae.</title>
        <authorList>
            <person name="Elya C."/>
            <person name="Lovett B.R."/>
            <person name="Lee E."/>
            <person name="Macias A.M."/>
            <person name="Hajek A.E."/>
            <person name="De Bivort B.L."/>
            <person name="Kasson M.T."/>
            <person name="De Fine Licht H.H."/>
            <person name="Stajich J.E."/>
        </authorList>
    </citation>
    <scope>NUCLEOTIDE SEQUENCE</scope>
    <source>
        <strain evidence="1">Berkeley</strain>
    </source>
</reference>
<gene>
    <name evidence="1" type="ORF">DSO57_1010302</name>
</gene>
<protein>
    <submittedName>
        <fullName evidence="1">Uncharacterized protein</fullName>
    </submittedName>
</protein>
<evidence type="ECO:0000313" key="2">
    <source>
        <dbReference type="Proteomes" id="UP001165960"/>
    </source>
</evidence>
<dbReference type="EMBL" id="QTSX02001454">
    <property type="protein sequence ID" value="KAJ9081876.1"/>
    <property type="molecule type" value="Genomic_DNA"/>
</dbReference>
<accession>A0ACC2U540</accession>
<name>A0ACC2U540_9FUNG</name>
<keyword evidence="2" id="KW-1185">Reference proteome</keyword>
<comment type="caution">
    <text evidence="1">The sequence shown here is derived from an EMBL/GenBank/DDBJ whole genome shotgun (WGS) entry which is preliminary data.</text>
</comment>
<sequence length="571" mass="65680">MESNVAIECPPPIWCETVQELCESLPYYRSYQSGLYASNGIALALLLNANEVDRESFNWDVIITHGGGSMAIVKTPGEKTYRYRLHQSQNDKDSTVAPLIASYHAGKPIPVILGSQVNKSVIRNKYPFSVLGWYVITHIWSEYDLGTVMGVEKDPCEQGYHVRKKMRLQYIQRQPYKKWWCLDACPIHADRQFIHMHCRTQSRLCRQCMKVSPLVYEDGFICMNEKCRAFWMLAVANDVFQAPSEDMNFNSCFVYSRQPTSVENNFQEPFSLFPALNSDSIKYVRGLSVDITRGIHCLKCGKLSSREAWFGWQCRNCKEWIELEFPALGLFDILDPLERVYTGLRIESGLLTLNAKSGIQFAERTNAQNKTSIHYYLPNLGEITHFLSDAGEKKRADKIFEAYQQRGPNQVNFKRYAFHLTKVQRRFLGNQFQFSSGELYDHTLATDTVSMENSPQPIKEALAFIQDRIGQASFNQVSSLLYMRGQRMDWHDDGEEVVEGPVATFTMGSSAQMWFREKPKYNKSNPPSVLKLVLSHGDVLVMWNKAIQRNYQHCIKPEGFRIAATARRMKL</sequence>